<keyword evidence="2" id="KW-0812">Transmembrane</keyword>
<dbReference type="EMBL" id="KI925146">
    <property type="protein sequence ID" value="ETW16365.1"/>
    <property type="molecule type" value="Genomic_DNA"/>
</dbReference>
<evidence type="ECO:0000256" key="3">
    <source>
        <dbReference type="SAM" id="SignalP"/>
    </source>
</evidence>
<reference evidence="4 5" key="2">
    <citation type="submission" date="2013-02" db="EMBL/GenBank/DDBJ databases">
        <title>The Genome Sequence of Plasmodium falciparum Vietnam Oak-Knoll (FVO).</title>
        <authorList>
            <consortium name="The Broad Institute Genome Sequencing Platform"/>
            <consortium name="The Broad Institute Genome Sequencing Center for Infectious Disease"/>
            <person name="Neafsey D."/>
            <person name="Cheeseman I."/>
            <person name="Volkman S."/>
            <person name="Adams J."/>
            <person name="Walker B."/>
            <person name="Young S.K."/>
            <person name="Zeng Q."/>
            <person name="Gargeya S."/>
            <person name="Fitzgerald M."/>
            <person name="Haas B."/>
            <person name="Abouelleil A."/>
            <person name="Alvarado L."/>
            <person name="Arachchi H.M."/>
            <person name="Berlin A.M."/>
            <person name="Chapman S.B."/>
            <person name="Dewar J."/>
            <person name="Goldberg J."/>
            <person name="Griggs A."/>
            <person name="Gujja S."/>
            <person name="Hansen M."/>
            <person name="Howarth C."/>
            <person name="Imamovic A."/>
            <person name="Larimer J."/>
            <person name="McCowan C."/>
            <person name="Murphy C."/>
            <person name="Neiman D."/>
            <person name="Pearson M."/>
            <person name="Priest M."/>
            <person name="Roberts A."/>
            <person name="Saif S."/>
            <person name="Shea T."/>
            <person name="Sisk P."/>
            <person name="Sykes S."/>
            <person name="Wortman J."/>
            <person name="Nusbaum C."/>
            <person name="Birren B."/>
        </authorList>
    </citation>
    <scope>NUCLEOTIDE SEQUENCE [LARGE SCALE GENOMIC DNA]</scope>
    <source>
        <strain evidence="5">Vietnam Oak-Knoll (FVO)</strain>
    </source>
</reference>
<evidence type="ECO:0000313" key="4">
    <source>
        <dbReference type="EMBL" id="ETW16365.1"/>
    </source>
</evidence>
<feature type="chain" id="PRO_5001538674" description="Lipoprotein" evidence="3">
    <location>
        <begin position="22"/>
        <end position="264"/>
    </location>
</feature>
<feature type="region of interest" description="Disordered" evidence="1">
    <location>
        <begin position="89"/>
        <end position="118"/>
    </location>
</feature>
<keyword evidence="2" id="KW-1133">Transmembrane helix</keyword>
<feature type="transmembrane region" description="Helical" evidence="2">
    <location>
        <begin position="233"/>
        <end position="255"/>
    </location>
</feature>
<name>A0A024V2C1_PLAFA</name>
<accession>A0A024V2C1</accession>
<sequence>MFPSYIRKFSFTLLLCIIALSCNNNTDIYYLTKYKNFPIVKSPHIRSLAESYKQYKINSKYDELRTLGASSPQKRKPSKYDDIRCYDQPKQKQKKPSKYDDVRGFGEPAQKKKKTSKYDDLRRFGVPTQKKKMPSKYDYLRTLKEQNVNNKWKPTTNDDLKLLSDNYEKEKTEKYKLLKFIKKKDKENSERQKHGLPPDMSFKGLSSKKETEEYVWSDVGYTIKKGILKALKFTWRSISFFIKLIFFGLISLLFWTCRVISCLF</sequence>
<protein>
    <recommendedName>
        <fullName evidence="6">Lipoprotein</fullName>
    </recommendedName>
</protein>
<dbReference type="PROSITE" id="PS51257">
    <property type="entry name" value="PROKAR_LIPOPROTEIN"/>
    <property type="match status" value="1"/>
</dbReference>
<evidence type="ECO:0008006" key="6">
    <source>
        <dbReference type="Google" id="ProtNLM"/>
    </source>
</evidence>
<evidence type="ECO:0000256" key="2">
    <source>
        <dbReference type="SAM" id="Phobius"/>
    </source>
</evidence>
<gene>
    <name evidence="4" type="ORF">PFFVO_04622</name>
</gene>
<feature type="signal peptide" evidence="3">
    <location>
        <begin position="1"/>
        <end position="21"/>
    </location>
</feature>
<keyword evidence="2" id="KW-0472">Membrane</keyword>
<dbReference type="AlphaFoldDB" id="A0A024V2C1"/>
<proteinExistence type="predicted"/>
<reference evidence="4 5" key="1">
    <citation type="submission" date="2013-02" db="EMBL/GenBank/DDBJ databases">
        <title>The Genome Annotation of Plasmodium falciparum Vietnam Oak-Knoll (FVO).</title>
        <authorList>
            <consortium name="The Broad Institute Genome Sequencing Platform"/>
            <consortium name="The Broad Institute Genome Sequencing Center for Infectious Disease"/>
            <person name="Neafsey D."/>
            <person name="Hoffman S."/>
            <person name="Volkman S."/>
            <person name="Rosenthal P."/>
            <person name="Walker B."/>
            <person name="Young S.K."/>
            <person name="Zeng Q."/>
            <person name="Gargeya S."/>
            <person name="Fitzgerald M."/>
            <person name="Haas B."/>
            <person name="Abouelleil A."/>
            <person name="Allen A.W."/>
            <person name="Alvarado L."/>
            <person name="Arachchi H.M."/>
            <person name="Berlin A.M."/>
            <person name="Chapman S.B."/>
            <person name="Gainer-Dewar J."/>
            <person name="Goldberg J."/>
            <person name="Griggs A."/>
            <person name="Gujja S."/>
            <person name="Hansen M."/>
            <person name="Howarth C."/>
            <person name="Imamovic A."/>
            <person name="Ireland A."/>
            <person name="Larimer J."/>
            <person name="McCowan C."/>
            <person name="Murphy C."/>
            <person name="Pearson M."/>
            <person name="Poon T.W."/>
            <person name="Priest M."/>
            <person name="Roberts A."/>
            <person name="Saif S."/>
            <person name="Shea T."/>
            <person name="Sisk P."/>
            <person name="Sykes S."/>
            <person name="Wortman J."/>
            <person name="Nusbaum C."/>
            <person name="Birren B."/>
        </authorList>
    </citation>
    <scope>NUCLEOTIDE SEQUENCE [LARGE SCALE GENOMIC DNA]</scope>
    <source>
        <strain evidence="5">Vietnam Oak-Knoll (FVO)</strain>
    </source>
</reference>
<keyword evidence="3" id="KW-0732">Signal</keyword>
<organism evidence="4 5">
    <name type="scientific">Plasmodium falciparum Vietnam Oak-Knoll</name>
    <name type="common">FVO</name>
    <dbReference type="NCBI Taxonomy" id="1036723"/>
    <lineage>
        <taxon>Eukaryota</taxon>
        <taxon>Sar</taxon>
        <taxon>Alveolata</taxon>
        <taxon>Apicomplexa</taxon>
        <taxon>Aconoidasida</taxon>
        <taxon>Haemosporida</taxon>
        <taxon>Plasmodiidae</taxon>
        <taxon>Plasmodium</taxon>
        <taxon>Plasmodium (Laverania)</taxon>
    </lineage>
</organism>
<dbReference type="Proteomes" id="UP000030690">
    <property type="component" value="Unassembled WGS sequence"/>
</dbReference>
<evidence type="ECO:0000313" key="5">
    <source>
        <dbReference type="Proteomes" id="UP000030690"/>
    </source>
</evidence>
<dbReference type="OrthoDB" id="376982at2759"/>
<evidence type="ECO:0000256" key="1">
    <source>
        <dbReference type="SAM" id="MobiDB-lite"/>
    </source>
</evidence>